<dbReference type="FunFam" id="3.30.160.60:FF:000131">
    <property type="entry name" value="protein indeterminate-domain 5, chloroplastic-like"/>
    <property type="match status" value="1"/>
</dbReference>
<evidence type="ECO:0000256" key="4">
    <source>
        <dbReference type="ARBA" id="ARBA00022833"/>
    </source>
</evidence>
<dbReference type="PROSITE" id="PS00028">
    <property type="entry name" value="ZINC_FINGER_C2H2_1"/>
    <property type="match status" value="1"/>
</dbReference>
<dbReference type="Pfam" id="PF22992">
    <property type="entry name" value="C2CH-4th_BIRD-IDD"/>
    <property type="match status" value="1"/>
</dbReference>
<feature type="compositionally biased region" description="Polar residues" evidence="8">
    <location>
        <begin position="458"/>
        <end position="469"/>
    </location>
</feature>
<dbReference type="PANTHER" id="PTHR10593">
    <property type="entry name" value="SERINE/THREONINE-PROTEIN KINASE RIO"/>
    <property type="match status" value="1"/>
</dbReference>
<feature type="region of interest" description="Disordered" evidence="8">
    <location>
        <begin position="30"/>
        <end position="72"/>
    </location>
</feature>
<sequence>MFNISLTYKEMEKGLVIDENMSNLTSASSEISASSGSRSNTVSLYPQYSSTSTDQEPLPKKKRSLPGHPDPEAEVIALSPKSLIATNRFICEICEKGFQRDQNLQLHKRGHNLPWKLKQRNNKEALRKKVYVCPEPSCVHHDPSRALGDLTGIKKHFFRKHGEKKWKCEKCSKRYAVQSDWKAHSKICGTREYKCDCGTLFSRRDSFITHRAFCDALAQESVIANVTTMNPHTQLLHSHGFQAPSLVKREQGFNIPTSEIPPWLVGEANHGQVFKPIDFSLTPFLPTHYENPNPTTFLPSFQSNIITPSSSPHISATALMQKASQMGATVSKTTPSTANLRPHLLQQQGHVHECTTTGYSSSSFMASSSRAEISTVFSHGLAAPYGNKAAMTTANTIGTDQESSLFHDYMMGGGGGNSGTVHNASGFDNSSFEEAMRGMFNNPPRNDHNNFDEEHVSKSAQSQFGNKSNKGGVGVSANNGEMTRDFLSLGAFSQRDFFNISGLDHLDSSSYGKQNHNQAPWQG</sequence>
<feature type="region of interest" description="Disordered" evidence="8">
    <location>
        <begin position="445"/>
        <end position="475"/>
    </location>
</feature>
<dbReference type="Proteomes" id="UP000447434">
    <property type="component" value="Chromosome 24"/>
</dbReference>
<feature type="compositionally biased region" description="Low complexity" evidence="8">
    <location>
        <begin position="30"/>
        <end position="39"/>
    </location>
</feature>
<dbReference type="PROSITE" id="PS50157">
    <property type="entry name" value="ZINC_FINGER_C2H2_2"/>
    <property type="match status" value="1"/>
</dbReference>
<evidence type="ECO:0000256" key="7">
    <source>
        <dbReference type="ARBA" id="ARBA00023163"/>
    </source>
</evidence>
<feature type="compositionally biased region" description="Basic and acidic residues" evidence="8">
    <location>
        <begin position="445"/>
        <end position="457"/>
    </location>
</feature>
<protein>
    <submittedName>
        <fullName evidence="9">Putative transcription factor C2H2 family</fullName>
    </submittedName>
</protein>
<reference evidence="10" key="1">
    <citation type="journal article" date="2020" name="Nat. Commun.">
        <title>Genome sequence of the cluster root forming white lupin.</title>
        <authorList>
            <person name="Hufnagel B."/>
            <person name="Marques A."/>
            <person name="Soriano A."/>
            <person name="Marques L."/>
            <person name="Divol F."/>
            <person name="Doumas P."/>
            <person name="Sallet E."/>
            <person name="Mancinotti D."/>
            <person name="Carrere S."/>
            <person name="Marande W."/>
            <person name="Arribat S."/>
            <person name="Keller J."/>
            <person name="Huneau C."/>
            <person name="Blein T."/>
            <person name="Aime D."/>
            <person name="Laguerre M."/>
            <person name="Taylor J."/>
            <person name="Schubert V."/>
            <person name="Nelson M."/>
            <person name="Geu-Flores F."/>
            <person name="Crespi M."/>
            <person name="Gallardo-Guerrero K."/>
            <person name="Delaux P.-M."/>
            <person name="Salse J."/>
            <person name="Berges H."/>
            <person name="Guyot R."/>
            <person name="Gouzy J."/>
            <person name="Peret B."/>
        </authorList>
    </citation>
    <scope>NUCLEOTIDE SEQUENCE [LARGE SCALE GENOMIC DNA]</scope>
    <source>
        <strain evidence="10">cv. Amiga</strain>
    </source>
</reference>
<dbReference type="InterPro" id="IPR036236">
    <property type="entry name" value="Znf_C2H2_sf"/>
</dbReference>
<feature type="compositionally biased region" description="Polar residues" evidence="8">
    <location>
        <begin position="40"/>
        <end position="55"/>
    </location>
</feature>
<dbReference type="InterPro" id="IPR055186">
    <property type="entry name" value="C2H2-2nd_BIRD-IDD"/>
</dbReference>
<evidence type="ECO:0000256" key="8">
    <source>
        <dbReference type="SAM" id="MobiDB-lite"/>
    </source>
</evidence>
<dbReference type="AlphaFoldDB" id="A0A6A4MRL8"/>
<dbReference type="GO" id="GO:0003677">
    <property type="term" value="F:DNA binding"/>
    <property type="evidence" value="ECO:0007669"/>
    <property type="project" value="UniProtKB-KW"/>
</dbReference>
<keyword evidence="5" id="KW-0805">Transcription regulation</keyword>
<dbReference type="PANTHER" id="PTHR10593:SF206">
    <property type="entry name" value="C2H2-TYPE DOMAIN-CONTAINING PROTEIN"/>
    <property type="match status" value="1"/>
</dbReference>
<proteinExistence type="predicted"/>
<accession>A0A6A4MRL8</accession>
<evidence type="ECO:0000256" key="5">
    <source>
        <dbReference type="ARBA" id="ARBA00023015"/>
    </source>
</evidence>
<gene>
    <name evidence="9" type="ORF">Lalb_Chr24g0399701</name>
</gene>
<dbReference type="InterPro" id="IPR031140">
    <property type="entry name" value="IDD1-16"/>
</dbReference>
<dbReference type="EMBL" id="WOCE01000024">
    <property type="protein sequence ID" value="KAE9586236.1"/>
    <property type="molecule type" value="Genomic_DNA"/>
</dbReference>
<organism evidence="9 10">
    <name type="scientific">Lupinus albus</name>
    <name type="common">White lupine</name>
    <name type="synonym">Lupinus termis</name>
    <dbReference type="NCBI Taxonomy" id="3870"/>
    <lineage>
        <taxon>Eukaryota</taxon>
        <taxon>Viridiplantae</taxon>
        <taxon>Streptophyta</taxon>
        <taxon>Embryophyta</taxon>
        <taxon>Tracheophyta</taxon>
        <taxon>Spermatophyta</taxon>
        <taxon>Magnoliopsida</taxon>
        <taxon>eudicotyledons</taxon>
        <taxon>Gunneridae</taxon>
        <taxon>Pentapetalae</taxon>
        <taxon>rosids</taxon>
        <taxon>fabids</taxon>
        <taxon>Fabales</taxon>
        <taxon>Fabaceae</taxon>
        <taxon>Papilionoideae</taxon>
        <taxon>50 kb inversion clade</taxon>
        <taxon>genistoids sensu lato</taxon>
        <taxon>core genistoids</taxon>
        <taxon>Genisteae</taxon>
        <taxon>Lupinus</taxon>
    </lineage>
</organism>
<comment type="caution">
    <text evidence="9">The sequence shown here is derived from an EMBL/GenBank/DDBJ whole genome shotgun (WGS) entry which is preliminary data.</text>
</comment>
<keyword evidence="3" id="KW-0863">Zinc-finger</keyword>
<dbReference type="Pfam" id="PF22995">
    <property type="entry name" value="C2CH-3rd_BIRD-IDD"/>
    <property type="match status" value="1"/>
</dbReference>
<dbReference type="Pfam" id="PF22996">
    <property type="entry name" value="C2H2-2nd_BIRD-IDD"/>
    <property type="match status" value="1"/>
</dbReference>
<dbReference type="InterPro" id="IPR055185">
    <property type="entry name" value="C2CH-4th_BIRD-IDD"/>
</dbReference>
<dbReference type="FunFam" id="3.30.160.60:FF:000554">
    <property type="entry name" value="protein indeterminate-domain 12-like"/>
    <property type="match status" value="1"/>
</dbReference>
<dbReference type="Gene3D" id="3.30.160.60">
    <property type="entry name" value="Classic Zinc Finger"/>
    <property type="match status" value="2"/>
</dbReference>
<evidence type="ECO:0000313" key="9">
    <source>
        <dbReference type="EMBL" id="KAE9586236.1"/>
    </source>
</evidence>
<name>A0A6A4MRL8_LUPAL</name>
<keyword evidence="6" id="KW-0238">DNA-binding</keyword>
<keyword evidence="4" id="KW-0862">Zinc</keyword>
<dbReference type="GO" id="GO:0005634">
    <property type="term" value="C:nucleus"/>
    <property type="evidence" value="ECO:0007669"/>
    <property type="project" value="TreeGrafter"/>
</dbReference>
<keyword evidence="1" id="KW-0479">Metal-binding</keyword>
<dbReference type="InterPro" id="IPR055187">
    <property type="entry name" value="C2CH-3rd_BIRD-IDD"/>
</dbReference>
<evidence type="ECO:0000256" key="3">
    <source>
        <dbReference type="ARBA" id="ARBA00022771"/>
    </source>
</evidence>
<dbReference type="SMART" id="SM00355">
    <property type="entry name" value="ZnF_C2H2"/>
    <property type="match status" value="3"/>
</dbReference>
<dbReference type="InterPro" id="IPR013087">
    <property type="entry name" value="Znf_C2H2_type"/>
</dbReference>
<evidence type="ECO:0000256" key="6">
    <source>
        <dbReference type="ARBA" id="ARBA00023125"/>
    </source>
</evidence>
<keyword evidence="10" id="KW-1185">Reference proteome</keyword>
<keyword evidence="2" id="KW-0677">Repeat</keyword>
<evidence type="ECO:0000256" key="2">
    <source>
        <dbReference type="ARBA" id="ARBA00022737"/>
    </source>
</evidence>
<dbReference type="GO" id="GO:0003700">
    <property type="term" value="F:DNA-binding transcription factor activity"/>
    <property type="evidence" value="ECO:0007669"/>
    <property type="project" value="TreeGrafter"/>
</dbReference>
<evidence type="ECO:0000256" key="1">
    <source>
        <dbReference type="ARBA" id="ARBA00022723"/>
    </source>
</evidence>
<dbReference type="OrthoDB" id="6354171at2759"/>
<dbReference type="SUPFAM" id="SSF57667">
    <property type="entry name" value="beta-beta-alpha zinc fingers"/>
    <property type="match status" value="1"/>
</dbReference>
<evidence type="ECO:0000313" key="10">
    <source>
        <dbReference type="Proteomes" id="UP000447434"/>
    </source>
</evidence>
<keyword evidence="7" id="KW-0804">Transcription</keyword>
<dbReference type="GO" id="GO:0008270">
    <property type="term" value="F:zinc ion binding"/>
    <property type="evidence" value="ECO:0007669"/>
    <property type="project" value="UniProtKB-KW"/>
</dbReference>